<proteinExistence type="predicted"/>
<protein>
    <submittedName>
        <fullName evidence="1">Uncharacterized protein</fullName>
    </submittedName>
</protein>
<evidence type="ECO:0000313" key="1">
    <source>
        <dbReference type="EMBL" id="BAD23532.1"/>
    </source>
</evidence>
<accession>Q6K338</accession>
<dbReference type="EMBL" id="AP005729">
    <property type="protein sequence ID" value="BAD23532.1"/>
    <property type="molecule type" value="Genomic_DNA"/>
</dbReference>
<sequence>MKELELELELVLVLGLLEVVEELPRHSLRRRLPVALRQIHCLPVHLEVHDIPTVLPNMVVKTIGGTFKHACQRAAYMMMARIRELHDHNLHNTAYHYHPRHGSSADVSTFKSPSEENDTVDEKSALGQWFRNCVGAN</sequence>
<dbReference type="AlphaFoldDB" id="Q6K338"/>
<reference evidence="2" key="1">
    <citation type="journal article" date="2005" name="Nature">
        <title>The map-based sequence of the rice genome.</title>
        <authorList>
            <consortium name="International rice genome sequencing project (IRGSP)"/>
            <person name="Matsumoto T."/>
            <person name="Wu J."/>
            <person name="Kanamori H."/>
            <person name="Katayose Y."/>
            <person name="Fujisawa M."/>
            <person name="Namiki N."/>
            <person name="Mizuno H."/>
            <person name="Yamamoto K."/>
            <person name="Antonio B.A."/>
            <person name="Baba T."/>
            <person name="Sakata K."/>
            <person name="Nagamura Y."/>
            <person name="Aoki H."/>
            <person name="Arikawa K."/>
            <person name="Arita K."/>
            <person name="Bito T."/>
            <person name="Chiden Y."/>
            <person name="Fujitsuka N."/>
            <person name="Fukunaka R."/>
            <person name="Hamada M."/>
            <person name="Harada C."/>
            <person name="Hayashi A."/>
            <person name="Hijishita S."/>
            <person name="Honda M."/>
            <person name="Hosokawa S."/>
            <person name="Ichikawa Y."/>
            <person name="Idonuma A."/>
            <person name="Iijima M."/>
            <person name="Ikeda M."/>
            <person name="Ikeno M."/>
            <person name="Ito K."/>
            <person name="Ito S."/>
            <person name="Ito T."/>
            <person name="Ito Y."/>
            <person name="Ito Y."/>
            <person name="Iwabuchi A."/>
            <person name="Kamiya K."/>
            <person name="Karasawa W."/>
            <person name="Kurita K."/>
            <person name="Katagiri S."/>
            <person name="Kikuta A."/>
            <person name="Kobayashi H."/>
            <person name="Kobayashi N."/>
            <person name="Machita K."/>
            <person name="Maehara T."/>
            <person name="Masukawa M."/>
            <person name="Mizubayashi T."/>
            <person name="Mukai Y."/>
            <person name="Nagasaki H."/>
            <person name="Nagata Y."/>
            <person name="Naito S."/>
            <person name="Nakashima M."/>
            <person name="Nakama Y."/>
            <person name="Nakamichi Y."/>
            <person name="Nakamura M."/>
            <person name="Meguro A."/>
            <person name="Negishi M."/>
            <person name="Ohta I."/>
            <person name="Ohta T."/>
            <person name="Okamoto M."/>
            <person name="Ono N."/>
            <person name="Saji S."/>
            <person name="Sakaguchi M."/>
            <person name="Sakai K."/>
            <person name="Shibata M."/>
            <person name="Shimokawa T."/>
            <person name="Song J."/>
            <person name="Takazaki Y."/>
            <person name="Terasawa K."/>
            <person name="Tsugane M."/>
            <person name="Tsuji K."/>
            <person name="Ueda S."/>
            <person name="Waki K."/>
            <person name="Yamagata H."/>
            <person name="Yamamoto M."/>
            <person name="Yamamoto S."/>
            <person name="Yamane H."/>
            <person name="Yoshiki S."/>
            <person name="Yoshihara R."/>
            <person name="Yukawa K."/>
            <person name="Zhong H."/>
            <person name="Yano M."/>
            <person name="Yuan Q."/>
            <person name="Ouyang S."/>
            <person name="Liu J."/>
            <person name="Jones K.M."/>
            <person name="Gansberger K."/>
            <person name="Moffat K."/>
            <person name="Hill J."/>
            <person name="Bera J."/>
            <person name="Fadrosh D."/>
            <person name="Jin S."/>
            <person name="Johri S."/>
            <person name="Kim M."/>
            <person name="Overton L."/>
            <person name="Reardon M."/>
            <person name="Tsitrin T."/>
            <person name="Vuong H."/>
            <person name="Weaver B."/>
            <person name="Ciecko A."/>
            <person name="Tallon L."/>
            <person name="Jackson J."/>
            <person name="Pai G."/>
            <person name="Aken S.V."/>
            <person name="Utterback T."/>
            <person name="Reidmuller S."/>
            <person name="Feldblyum T."/>
            <person name="Hsiao J."/>
            <person name="Zismann V."/>
            <person name="Iobst S."/>
            <person name="de Vazeille A.R."/>
            <person name="Buell C.R."/>
            <person name="Ying K."/>
            <person name="Li Y."/>
            <person name="Lu T."/>
            <person name="Huang Y."/>
            <person name="Zhao Q."/>
            <person name="Feng Q."/>
            <person name="Zhang L."/>
            <person name="Zhu J."/>
            <person name="Weng Q."/>
            <person name="Mu J."/>
            <person name="Lu Y."/>
            <person name="Fan D."/>
            <person name="Liu Y."/>
            <person name="Guan J."/>
            <person name="Zhang Y."/>
            <person name="Yu S."/>
            <person name="Liu X."/>
            <person name="Zhang Y."/>
            <person name="Hong G."/>
            <person name="Han B."/>
            <person name="Choisne N."/>
            <person name="Demange N."/>
            <person name="Orjeda G."/>
            <person name="Samain S."/>
            <person name="Cattolico L."/>
            <person name="Pelletier E."/>
            <person name="Couloux A."/>
            <person name="Segurens B."/>
            <person name="Wincker P."/>
            <person name="D'Hont A."/>
            <person name="Scarpelli C."/>
            <person name="Weissenbach J."/>
            <person name="Salanoubat M."/>
            <person name="Quetier F."/>
            <person name="Yu Y."/>
            <person name="Kim H.R."/>
            <person name="Rambo T."/>
            <person name="Currie J."/>
            <person name="Collura K."/>
            <person name="Luo M."/>
            <person name="Yang T."/>
            <person name="Ammiraju J.S.S."/>
            <person name="Engler F."/>
            <person name="Soderlund C."/>
            <person name="Wing R.A."/>
            <person name="Palmer L.E."/>
            <person name="de la Bastide M."/>
            <person name="Spiegel L."/>
            <person name="Nascimento L."/>
            <person name="Zutavern T."/>
            <person name="O'Shaughnessy A."/>
            <person name="Dike S."/>
            <person name="Dedhia N."/>
            <person name="Preston R."/>
            <person name="Balija V."/>
            <person name="McCombie W.R."/>
            <person name="Chow T."/>
            <person name="Chen H."/>
            <person name="Chung M."/>
            <person name="Chen C."/>
            <person name="Shaw J."/>
            <person name="Wu H."/>
            <person name="Hsiao K."/>
            <person name="Chao Y."/>
            <person name="Chu M."/>
            <person name="Cheng C."/>
            <person name="Hour A."/>
            <person name="Lee P."/>
            <person name="Lin S."/>
            <person name="Lin Y."/>
            <person name="Liou J."/>
            <person name="Liu S."/>
            <person name="Hsing Y."/>
            <person name="Raghuvanshi S."/>
            <person name="Mohanty A."/>
            <person name="Bharti A.K."/>
            <person name="Gaur A."/>
            <person name="Gupta V."/>
            <person name="Kumar D."/>
            <person name="Ravi V."/>
            <person name="Vij S."/>
            <person name="Kapur A."/>
            <person name="Khurana P."/>
            <person name="Khurana P."/>
            <person name="Khurana J.P."/>
            <person name="Tyagi A.K."/>
            <person name="Gaikwad K."/>
            <person name="Singh A."/>
            <person name="Dalal V."/>
            <person name="Srivastava S."/>
            <person name="Dixit A."/>
            <person name="Pal A.K."/>
            <person name="Ghazi I.A."/>
            <person name="Yadav M."/>
            <person name="Pandit A."/>
            <person name="Bhargava A."/>
            <person name="Sureshbabu K."/>
            <person name="Batra K."/>
            <person name="Sharma T.R."/>
            <person name="Mohapatra T."/>
            <person name="Singh N.K."/>
            <person name="Messing J."/>
            <person name="Nelson A.B."/>
            <person name="Fuks G."/>
            <person name="Kavchok S."/>
            <person name="Keizer G."/>
            <person name="Linton E."/>
            <person name="Llaca V."/>
            <person name="Song R."/>
            <person name="Tanyolac B."/>
            <person name="Young S."/>
            <person name="Ho-Il K."/>
            <person name="Hahn J.H."/>
            <person name="Sangsakoo G."/>
            <person name="Vanavichit A."/>
            <person name="de Mattos Luiz.A.T."/>
            <person name="Zimmer P.D."/>
            <person name="Malone G."/>
            <person name="Dellagostin O."/>
            <person name="de Oliveira A.C."/>
            <person name="Bevan M."/>
            <person name="Bancroft I."/>
            <person name="Minx P."/>
            <person name="Cordum H."/>
            <person name="Wilson R."/>
            <person name="Cheng Z."/>
            <person name="Jin W."/>
            <person name="Jiang J."/>
            <person name="Leong S.A."/>
            <person name="Iwama H."/>
            <person name="Gojobori T."/>
            <person name="Itoh T."/>
            <person name="Niimura Y."/>
            <person name="Fujii Y."/>
            <person name="Habara T."/>
            <person name="Sakai H."/>
            <person name="Sato Y."/>
            <person name="Wilson G."/>
            <person name="Kumar K."/>
            <person name="McCouch S."/>
            <person name="Juretic N."/>
            <person name="Hoen D."/>
            <person name="Wright S."/>
            <person name="Bruskiewich R."/>
            <person name="Bureau T."/>
            <person name="Miyao A."/>
            <person name="Hirochika H."/>
            <person name="Nishikawa T."/>
            <person name="Kadowaki K."/>
            <person name="Sugiura M."/>
            <person name="Burr B."/>
            <person name="Sasaki T."/>
        </authorList>
    </citation>
    <scope>NUCLEOTIDE SEQUENCE [LARGE SCALE GENOMIC DNA]</scope>
    <source>
        <strain evidence="2">cv. Nipponbare</strain>
    </source>
</reference>
<dbReference type="Proteomes" id="UP000000763">
    <property type="component" value="Chromosome 9"/>
</dbReference>
<name>Q6K338_ORYSJ</name>
<reference evidence="2" key="2">
    <citation type="journal article" date="2008" name="Nucleic Acids Res.">
        <title>The rice annotation project database (RAP-DB): 2008 update.</title>
        <authorList>
            <consortium name="The rice annotation project (RAP)"/>
        </authorList>
    </citation>
    <scope>GENOME REANNOTATION</scope>
    <source>
        <strain evidence="2">cv. Nipponbare</strain>
    </source>
</reference>
<organism evidence="1 2">
    <name type="scientific">Oryza sativa subsp. japonica</name>
    <name type="common">Rice</name>
    <dbReference type="NCBI Taxonomy" id="39947"/>
    <lineage>
        <taxon>Eukaryota</taxon>
        <taxon>Viridiplantae</taxon>
        <taxon>Streptophyta</taxon>
        <taxon>Embryophyta</taxon>
        <taxon>Tracheophyta</taxon>
        <taxon>Spermatophyta</taxon>
        <taxon>Magnoliopsida</taxon>
        <taxon>Liliopsida</taxon>
        <taxon>Poales</taxon>
        <taxon>Poaceae</taxon>
        <taxon>BOP clade</taxon>
        <taxon>Oryzoideae</taxon>
        <taxon>Oryzeae</taxon>
        <taxon>Oryzinae</taxon>
        <taxon>Oryza</taxon>
        <taxon>Oryza sativa</taxon>
    </lineage>
</organism>
<evidence type="ECO:0000313" key="2">
    <source>
        <dbReference type="Proteomes" id="UP000000763"/>
    </source>
</evidence>
<gene>
    <name evidence="1" type="primary">OSJNBa0069P02.7</name>
</gene>